<evidence type="ECO:0000313" key="3">
    <source>
        <dbReference type="Proteomes" id="UP000030765"/>
    </source>
</evidence>
<organism evidence="1">
    <name type="scientific">Anopheles sinensis</name>
    <name type="common">Mosquito</name>
    <dbReference type="NCBI Taxonomy" id="74873"/>
    <lineage>
        <taxon>Eukaryota</taxon>
        <taxon>Metazoa</taxon>
        <taxon>Ecdysozoa</taxon>
        <taxon>Arthropoda</taxon>
        <taxon>Hexapoda</taxon>
        <taxon>Insecta</taxon>
        <taxon>Pterygota</taxon>
        <taxon>Neoptera</taxon>
        <taxon>Endopterygota</taxon>
        <taxon>Diptera</taxon>
        <taxon>Nematocera</taxon>
        <taxon>Culicoidea</taxon>
        <taxon>Culicidae</taxon>
        <taxon>Anophelinae</taxon>
        <taxon>Anopheles</taxon>
    </lineage>
</organism>
<keyword evidence="3" id="KW-1185">Reference proteome</keyword>
<dbReference type="EMBL" id="KE524978">
    <property type="protein sequence ID" value="KFB39399.1"/>
    <property type="molecule type" value="Genomic_DNA"/>
</dbReference>
<protein>
    <submittedName>
        <fullName evidence="1 2">Uncharacterized protein</fullName>
    </submittedName>
</protein>
<dbReference type="VEuPathDB" id="VectorBase:ASIC006827"/>
<dbReference type="EnsemblMetazoa" id="ASIC006827-RA">
    <property type="protein sequence ID" value="ASIC006827-PA"/>
    <property type="gene ID" value="ASIC006827"/>
</dbReference>
<proteinExistence type="predicted"/>
<gene>
    <name evidence="1" type="ORF">ZHAS_00006827</name>
</gene>
<dbReference type="AlphaFoldDB" id="A0A084VN55"/>
<sequence length="182" mass="20133">MQENLRTEAGLSYRHLFPPSQICSTIINGAKAALRENVHGKPALPGLIIRGTGVTRATTTHACRLPDYLDVAARDAAHSYERASAQFSFFEENVAQPPRRLGVGMGRLLWVLCGGLATCGETVPPMFGSEVTRRMFVQVVDPKPLDHFQFRNEHGCVYYRMPGRSRKAHRASGKIHGTSTQE</sequence>
<evidence type="ECO:0000313" key="1">
    <source>
        <dbReference type="EMBL" id="KFB39399.1"/>
    </source>
</evidence>
<reference evidence="2" key="2">
    <citation type="submission" date="2020-05" db="UniProtKB">
        <authorList>
            <consortium name="EnsemblMetazoa"/>
        </authorList>
    </citation>
    <scope>IDENTIFICATION</scope>
</reference>
<evidence type="ECO:0000313" key="2">
    <source>
        <dbReference type="EnsemblMetazoa" id="ASIC006827-PA"/>
    </source>
</evidence>
<dbReference type="Proteomes" id="UP000030765">
    <property type="component" value="Unassembled WGS sequence"/>
</dbReference>
<dbReference type="EMBL" id="ATLV01014692">
    <property type="status" value="NOT_ANNOTATED_CDS"/>
    <property type="molecule type" value="Genomic_DNA"/>
</dbReference>
<reference evidence="1 3" key="1">
    <citation type="journal article" date="2014" name="BMC Genomics">
        <title>Genome sequence of Anopheles sinensis provides insight into genetics basis of mosquito competence for malaria parasites.</title>
        <authorList>
            <person name="Zhou D."/>
            <person name="Zhang D."/>
            <person name="Ding G."/>
            <person name="Shi L."/>
            <person name="Hou Q."/>
            <person name="Ye Y."/>
            <person name="Xu Y."/>
            <person name="Zhou H."/>
            <person name="Xiong C."/>
            <person name="Li S."/>
            <person name="Yu J."/>
            <person name="Hong S."/>
            <person name="Yu X."/>
            <person name="Zou P."/>
            <person name="Chen C."/>
            <person name="Chang X."/>
            <person name="Wang W."/>
            <person name="Lv Y."/>
            <person name="Sun Y."/>
            <person name="Ma L."/>
            <person name="Shen B."/>
            <person name="Zhu C."/>
        </authorList>
    </citation>
    <scope>NUCLEOTIDE SEQUENCE [LARGE SCALE GENOMIC DNA]</scope>
</reference>
<name>A0A084VN55_ANOSI</name>
<accession>A0A084VN55</accession>